<dbReference type="RefSeq" id="WP_091274350.1">
    <property type="nucleotide sequence ID" value="NZ_FNDK01000015.1"/>
</dbReference>
<organism evidence="12 13">
    <name type="scientific">Alteribacillus persepolensis</name>
    <dbReference type="NCBI Taxonomy" id="568899"/>
    <lineage>
        <taxon>Bacteria</taxon>
        <taxon>Bacillati</taxon>
        <taxon>Bacillota</taxon>
        <taxon>Bacilli</taxon>
        <taxon>Bacillales</taxon>
        <taxon>Bacillaceae</taxon>
        <taxon>Alteribacillus</taxon>
    </lineage>
</organism>
<evidence type="ECO:0000256" key="3">
    <source>
        <dbReference type="ARBA" id="ARBA00010581"/>
    </source>
</evidence>
<evidence type="ECO:0000256" key="10">
    <source>
        <dbReference type="RuleBase" id="RU367152"/>
    </source>
</evidence>
<dbReference type="GO" id="GO:0005886">
    <property type="term" value="C:plasma membrane"/>
    <property type="evidence" value="ECO:0007669"/>
    <property type="project" value="UniProtKB-SubCell"/>
</dbReference>
<evidence type="ECO:0000256" key="9">
    <source>
        <dbReference type="RuleBase" id="RU003376"/>
    </source>
</evidence>
<keyword evidence="13" id="KW-1185">Reference proteome</keyword>
<dbReference type="SUPFAM" id="SSF81452">
    <property type="entry name" value="Cytochrome c oxidase subunit III-like"/>
    <property type="match status" value="1"/>
</dbReference>
<evidence type="ECO:0000313" key="13">
    <source>
        <dbReference type="Proteomes" id="UP000199163"/>
    </source>
</evidence>
<dbReference type="Proteomes" id="UP000199163">
    <property type="component" value="Unassembled WGS sequence"/>
</dbReference>
<evidence type="ECO:0000259" key="11">
    <source>
        <dbReference type="PROSITE" id="PS50253"/>
    </source>
</evidence>
<feature type="transmembrane region" description="Helical" evidence="10">
    <location>
        <begin position="24"/>
        <end position="45"/>
    </location>
</feature>
<feature type="transmembrane region" description="Helical" evidence="10">
    <location>
        <begin position="179"/>
        <end position="199"/>
    </location>
</feature>
<accession>A0A1G8GFF6</accession>
<feature type="transmembrane region" description="Helical" evidence="10">
    <location>
        <begin position="65"/>
        <end position="84"/>
    </location>
</feature>
<dbReference type="PANTHER" id="PTHR11403:SF2">
    <property type="entry name" value="CYTOCHROME BO(3) UBIQUINOL OXIDASE SUBUNIT 3"/>
    <property type="match status" value="1"/>
</dbReference>
<evidence type="ECO:0000313" key="12">
    <source>
        <dbReference type="EMBL" id="SDH93060.1"/>
    </source>
</evidence>
<evidence type="ECO:0000256" key="6">
    <source>
        <dbReference type="ARBA" id="ARBA00022989"/>
    </source>
</evidence>
<dbReference type="EMBL" id="FNDK01000015">
    <property type="protein sequence ID" value="SDH93060.1"/>
    <property type="molecule type" value="Genomic_DNA"/>
</dbReference>
<proteinExistence type="inferred from homology"/>
<keyword evidence="4 10" id="KW-1003">Cell membrane</keyword>
<dbReference type="Gene3D" id="1.20.120.80">
    <property type="entry name" value="Cytochrome c oxidase, subunit III, four-helix bundle"/>
    <property type="match status" value="1"/>
</dbReference>
<dbReference type="PANTHER" id="PTHR11403">
    <property type="entry name" value="CYTOCHROME C OXIDASE SUBUNIT III"/>
    <property type="match status" value="1"/>
</dbReference>
<dbReference type="OrthoDB" id="9810850at2"/>
<evidence type="ECO:0000256" key="5">
    <source>
        <dbReference type="ARBA" id="ARBA00022692"/>
    </source>
</evidence>
<evidence type="ECO:0000256" key="7">
    <source>
        <dbReference type="ARBA" id="ARBA00023002"/>
    </source>
</evidence>
<dbReference type="InterPro" id="IPR024791">
    <property type="entry name" value="Cyt_c/ubiquinol_Oxase_su3"/>
</dbReference>
<comment type="catalytic activity">
    <reaction evidence="1 10">
        <text>2 a quinol + O2 = 2 a quinone + 2 H2O</text>
        <dbReference type="Rhea" id="RHEA:55376"/>
        <dbReference type="ChEBI" id="CHEBI:15377"/>
        <dbReference type="ChEBI" id="CHEBI:15379"/>
        <dbReference type="ChEBI" id="CHEBI:24646"/>
        <dbReference type="ChEBI" id="CHEBI:132124"/>
    </reaction>
</comment>
<gene>
    <name evidence="12" type="ORF">SAMN05192534_11569</name>
</gene>
<dbReference type="GO" id="GO:0016491">
    <property type="term" value="F:oxidoreductase activity"/>
    <property type="evidence" value="ECO:0007669"/>
    <property type="project" value="UniProtKB-KW"/>
</dbReference>
<evidence type="ECO:0000256" key="8">
    <source>
        <dbReference type="ARBA" id="ARBA00023136"/>
    </source>
</evidence>
<dbReference type="GO" id="GO:0004129">
    <property type="term" value="F:cytochrome-c oxidase activity"/>
    <property type="evidence" value="ECO:0007669"/>
    <property type="project" value="UniProtKB-UniRule"/>
</dbReference>
<dbReference type="FunFam" id="1.20.120.80:FF:000001">
    <property type="entry name" value="Cytochrome (Ubi)quinol oxidase subunit III"/>
    <property type="match status" value="1"/>
</dbReference>
<dbReference type="GO" id="GO:0042773">
    <property type="term" value="P:ATP synthesis coupled electron transport"/>
    <property type="evidence" value="ECO:0007669"/>
    <property type="project" value="UniProtKB-UniRule"/>
</dbReference>
<name>A0A1G8GFF6_9BACI</name>
<keyword evidence="7 10" id="KW-0560">Oxidoreductase</keyword>
<feature type="transmembrane region" description="Helical" evidence="10">
    <location>
        <begin position="96"/>
        <end position="115"/>
    </location>
</feature>
<comment type="subcellular location">
    <subcellularLocation>
        <location evidence="2 9">Cell membrane</location>
        <topology evidence="2 9">Multi-pass membrane protein</topology>
    </subcellularLocation>
</comment>
<dbReference type="Pfam" id="PF00510">
    <property type="entry name" value="COX3"/>
    <property type="match status" value="1"/>
</dbReference>
<protein>
    <recommendedName>
        <fullName evidence="10">Quinol oxidase subunit 3</fullName>
        <ecNumber evidence="10">1.10.3.-</ecNumber>
    </recommendedName>
</protein>
<dbReference type="AlphaFoldDB" id="A0A1G8GFF6"/>
<keyword evidence="6 10" id="KW-1133">Transmembrane helix</keyword>
<keyword evidence="5 9" id="KW-0812">Transmembrane</keyword>
<dbReference type="InterPro" id="IPR000298">
    <property type="entry name" value="Cyt_c_oxidase-like_su3"/>
</dbReference>
<reference evidence="13" key="1">
    <citation type="submission" date="2016-10" db="EMBL/GenBank/DDBJ databases">
        <authorList>
            <person name="Varghese N."/>
            <person name="Submissions S."/>
        </authorList>
    </citation>
    <scope>NUCLEOTIDE SEQUENCE [LARGE SCALE GENOMIC DNA]</scope>
    <source>
        <strain evidence="13">DSM 21632</strain>
    </source>
</reference>
<evidence type="ECO:0000256" key="4">
    <source>
        <dbReference type="ARBA" id="ARBA00022475"/>
    </source>
</evidence>
<dbReference type="InterPro" id="IPR014246">
    <property type="entry name" value="QoxC"/>
</dbReference>
<dbReference type="STRING" id="568899.SAMN05192534_11569"/>
<evidence type="ECO:0000256" key="1">
    <source>
        <dbReference type="ARBA" id="ARBA00000725"/>
    </source>
</evidence>
<dbReference type="InterPro" id="IPR013833">
    <property type="entry name" value="Cyt_c_oxidase_su3_a-hlx"/>
</dbReference>
<dbReference type="InterPro" id="IPR033946">
    <property type="entry name" value="Ubiquinol_oxase_su3_dom"/>
</dbReference>
<sequence>MSAHTDTNTGPLEYRSKEGRMNILGFWIFLGAEVVLFSTLFATYAVLFGRTADAPAPSELFEMPMVLIMTFLLLTSSFTCGIAIHHMRRGSLKGLVVWLIVTLALGLGFLGFEIYEFVHYAHEGASLPSSAFWSAFFVLTGTHGLHVLLGISWAVLILIQLRQRGLTPVTSRKVFVVGLYWHFLDVIWIFIFTSVYLIGMVV</sequence>
<keyword evidence="8 10" id="KW-0472">Membrane</keyword>
<comment type="function">
    <text evidence="10">Catalyzes quinol oxidation with the concomitant reduction of oxygen to water.</text>
</comment>
<feature type="transmembrane region" description="Helical" evidence="10">
    <location>
        <begin position="135"/>
        <end position="159"/>
    </location>
</feature>
<evidence type="ECO:0000256" key="2">
    <source>
        <dbReference type="ARBA" id="ARBA00004651"/>
    </source>
</evidence>
<dbReference type="GO" id="GO:0019646">
    <property type="term" value="P:aerobic electron transport chain"/>
    <property type="evidence" value="ECO:0007669"/>
    <property type="project" value="UniProtKB-UniRule"/>
</dbReference>
<feature type="domain" description="Heme-copper oxidase subunit III family profile" evidence="11">
    <location>
        <begin position="24"/>
        <end position="200"/>
    </location>
</feature>
<comment type="similarity">
    <text evidence="3 9">Belongs to the cytochrome c oxidase subunit 3 family.</text>
</comment>
<dbReference type="CDD" id="cd02863">
    <property type="entry name" value="Ubiquinol_oxidase_III"/>
    <property type="match status" value="1"/>
</dbReference>
<dbReference type="EC" id="1.10.3.-" evidence="10"/>
<dbReference type="PROSITE" id="PS50253">
    <property type="entry name" value="COX3"/>
    <property type="match status" value="1"/>
</dbReference>
<dbReference type="NCBIfam" id="TIGR02897">
    <property type="entry name" value="QoxC"/>
    <property type="match status" value="1"/>
</dbReference>
<dbReference type="InterPro" id="IPR035973">
    <property type="entry name" value="Cyt_c_oxidase_su3-like_sf"/>
</dbReference>